<dbReference type="GO" id="GO:0004553">
    <property type="term" value="F:hydrolase activity, hydrolyzing O-glycosyl compounds"/>
    <property type="evidence" value="ECO:0007669"/>
    <property type="project" value="TreeGrafter"/>
</dbReference>
<name>A0A3M5P0F6_PSEVI</name>
<dbReference type="Proteomes" id="UP000273854">
    <property type="component" value="Unassembled WGS sequence"/>
</dbReference>
<dbReference type="InterPro" id="IPR017853">
    <property type="entry name" value="GH"/>
</dbReference>
<accession>A0A3M5P0F6</accession>
<comment type="caution">
    <text evidence="1">The sequence shown here is derived from an EMBL/GenBank/DDBJ whole genome shotgun (WGS) entry which is preliminary data.</text>
</comment>
<evidence type="ECO:0000313" key="2">
    <source>
        <dbReference type="Proteomes" id="UP000273854"/>
    </source>
</evidence>
<proteinExistence type="predicted"/>
<dbReference type="Gene3D" id="3.20.20.80">
    <property type="entry name" value="Glycosidases"/>
    <property type="match status" value="1"/>
</dbReference>
<dbReference type="PANTHER" id="PTHR12631:SF10">
    <property type="entry name" value="BETA-XYLOSIDASE-LIKE PROTEIN-RELATED"/>
    <property type="match status" value="1"/>
</dbReference>
<evidence type="ECO:0000313" key="1">
    <source>
        <dbReference type="EMBL" id="RMT77745.1"/>
    </source>
</evidence>
<sequence>MRKPAMTFSLRHAVRLVLTGCLVCVTPAYAEAPFIVGISTHLMNYEHPLRAPLDLSAQAGFNAVKDDIFWSTAAPTPYQWRIPPQWRNYLTIAKERDMSRLAILGYSTYFHDNQKPRTPKVRTAFLNYVDYVTRMLGNRVSYYEIWNEWDLEASGDRQLALDYVKLVQKTVPIIRKNTRNVAGPPAKILAGSVTPDGMRFGFADPLIESGALDLVDGLSVHPYAHCSANDGNTPEAWVRWMADYERHIRTKAGRDVPIYLTEMGWPSHQGPCGNSETTQALYMARIYLLARTVPNVKGMWWFDLYNDGPDRYDQEHNFGLLNEDLSPKPAYTMMKAIAPVVRDFTYDASASSLTDTLYQLHFNKGSERVLVAWAIGQPRDVQVVSQGPLKGPVRMIDTVHAERGEVGEVGSAQSWSCQGDRCSASIKLTHFPKIIRLSPQRSGKHLARKE</sequence>
<gene>
    <name evidence="1" type="ORF">ALP40_04552</name>
</gene>
<dbReference type="AlphaFoldDB" id="A0A3M5P0F6"/>
<reference evidence="1 2" key="1">
    <citation type="submission" date="2018-08" db="EMBL/GenBank/DDBJ databases">
        <title>Recombination of ecologically and evolutionarily significant loci maintains genetic cohesion in the Pseudomonas syringae species complex.</title>
        <authorList>
            <person name="Dillon M."/>
            <person name="Thakur S."/>
            <person name="Almeida R.N.D."/>
            <person name="Weir B.S."/>
            <person name="Guttman D.S."/>
        </authorList>
    </citation>
    <scope>NUCLEOTIDE SEQUENCE [LARGE SCALE GENOMIC DNA]</scope>
    <source>
        <strain evidence="1 2">ICMP 19473</strain>
    </source>
</reference>
<protein>
    <submittedName>
        <fullName evidence="1">Uncharacterized protein</fullName>
    </submittedName>
</protein>
<dbReference type="SUPFAM" id="SSF51445">
    <property type="entry name" value="(Trans)glycosidases"/>
    <property type="match status" value="1"/>
</dbReference>
<dbReference type="PANTHER" id="PTHR12631">
    <property type="entry name" value="ALPHA-L-IDURONIDASE"/>
    <property type="match status" value="1"/>
</dbReference>
<dbReference type="EMBL" id="RBTP01000069">
    <property type="protein sequence ID" value="RMT77745.1"/>
    <property type="molecule type" value="Genomic_DNA"/>
</dbReference>
<dbReference type="InterPro" id="IPR051923">
    <property type="entry name" value="Glycosyl_Hydrolase_39"/>
</dbReference>
<organism evidence="1 2">
    <name type="scientific">Pseudomonas viridiflava</name>
    <name type="common">Phytomonas viridiflava</name>
    <dbReference type="NCBI Taxonomy" id="33069"/>
    <lineage>
        <taxon>Bacteria</taxon>
        <taxon>Pseudomonadati</taxon>
        <taxon>Pseudomonadota</taxon>
        <taxon>Gammaproteobacteria</taxon>
        <taxon>Pseudomonadales</taxon>
        <taxon>Pseudomonadaceae</taxon>
        <taxon>Pseudomonas</taxon>
    </lineage>
</organism>